<evidence type="ECO:0000313" key="2">
    <source>
        <dbReference type="Proteomes" id="UP000277803"/>
    </source>
</evidence>
<accession>A0A3A6WD28</accession>
<reference evidence="1 2" key="1">
    <citation type="submission" date="2018-09" db="EMBL/GenBank/DDBJ databases">
        <title>Genome sequence of Veillonella atypica isolated from periodontal Korean patients.</title>
        <authorList>
            <person name="Lee J.-H."/>
            <person name="Moon J.-H."/>
            <person name="Shin S.-Y."/>
        </authorList>
    </citation>
    <scope>NUCLEOTIDE SEQUENCE [LARGE SCALE GENOMIC DNA]</scope>
    <source>
        <strain evidence="1 2">KHUD_V1</strain>
    </source>
</reference>
<gene>
    <name evidence="1" type="ORF">D2965_05950</name>
</gene>
<evidence type="ECO:0000313" key="1">
    <source>
        <dbReference type="EMBL" id="RJY50402.1"/>
    </source>
</evidence>
<dbReference type="Proteomes" id="UP000277803">
    <property type="component" value="Unassembled WGS sequence"/>
</dbReference>
<organism evidence="1 2">
    <name type="scientific">Veillonella atypica</name>
    <dbReference type="NCBI Taxonomy" id="39777"/>
    <lineage>
        <taxon>Bacteria</taxon>
        <taxon>Bacillati</taxon>
        <taxon>Bacillota</taxon>
        <taxon>Negativicutes</taxon>
        <taxon>Veillonellales</taxon>
        <taxon>Veillonellaceae</taxon>
        <taxon>Veillonella</taxon>
    </lineage>
</organism>
<proteinExistence type="predicted"/>
<protein>
    <submittedName>
        <fullName evidence="1">Uncharacterized protein</fullName>
    </submittedName>
</protein>
<dbReference type="EMBL" id="QXZZ01000028">
    <property type="protein sequence ID" value="RJY50402.1"/>
    <property type="molecule type" value="Genomic_DNA"/>
</dbReference>
<sequence length="61" mass="6969">MWYTSPTRFPIAFTEVYVGVGNILESATERSSSNFDNAVRLSLDKIEFAKFEHYYIALGKS</sequence>
<dbReference type="RefSeq" id="WP_119982619.1">
    <property type="nucleotide sequence ID" value="NZ_QXZZ01000028.1"/>
</dbReference>
<comment type="caution">
    <text evidence="1">The sequence shown here is derived from an EMBL/GenBank/DDBJ whole genome shotgun (WGS) entry which is preliminary data.</text>
</comment>
<dbReference type="AlphaFoldDB" id="A0A3A6WD28"/>
<name>A0A3A6WD28_9FIRM</name>